<dbReference type="InterPro" id="IPR050109">
    <property type="entry name" value="HTH-type_TetR-like_transc_reg"/>
</dbReference>
<dbReference type="EMBL" id="QZEY01000005">
    <property type="protein sequence ID" value="RJL32122.1"/>
    <property type="molecule type" value="Genomic_DNA"/>
</dbReference>
<dbReference type="SUPFAM" id="SSF46689">
    <property type="entry name" value="Homeodomain-like"/>
    <property type="match status" value="2"/>
</dbReference>
<evidence type="ECO:0000313" key="7">
    <source>
        <dbReference type="EMBL" id="RJL32122.1"/>
    </source>
</evidence>
<dbReference type="InterPro" id="IPR023772">
    <property type="entry name" value="DNA-bd_HTH_TetR-type_CS"/>
</dbReference>
<dbReference type="RefSeq" id="WP_119927440.1">
    <property type="nucleotide sequence ID" value="NZ_QZEY01000005.1"/>
</dbReference>
<evidence type="ECO:0000256" key="2">
    <source>
        <dbReference type="ARBA" id="ARBA00023125"/>
    </source>
</evidence>
<proteinExistence type="predicted"/>
<protein>
    <submittedName>
        <fullName evidence="7">TetR family transcriptional regulator</fullName>
    </submittedName>
</protein>
<dbReference type="PANTHER" id="PTHR30055">
    <property type="entry name" value="HTH-TYPE TRANSCRIPTIONAL REGULATOR RUTR"/>
    <property type="match status" value="1"/>
</dbReference>
<dbReference type="GO" id="GO:0000976">
    <property type="term" value="F:transcription cis-regulatory region binding"/>
    <property type="evidence" value="ECO:0007669"/>
    <property type="project" value="TreeGrafter"/>
</dbReference>
<dbReference type="PANTHER" id="PTHR30055:SF234">
    <property type="entry name" value="HTH-TYPE TRANSCRIPTIONAL REGULATOR BETI"/>
    <property type="match status" value="1"/>
</dbReference>
<evidence type="ECO:0000256" key="4">
    <source>
        <dbReference type="PROSITE-ProRule" id="PRU00335"/>
    </source>
</evidence>
<dbReference type="Gene3D" id="1.10.357.10">
    <property type="entry name" value="Tetracycline Repressor, domain 2"/>
    <property type="match status" value="1"/>
</dbReference>
<dbReference type="PROSITE" id="PS50977">
    <property type="entry name" value="HTH_TETR_2"/>
    <property type="match status" value="1"/>
</dbReference>
<evidence type="ECO:0000313" key="8">
    <source>
        <dbReference type="Proteomes" id="UP000265768"/>
    </source>
</evidence>
<dbReference type="PRINTS" id="PR00455">
    <property type="entry name" value="HTHTETR"/>
</dbReference>
<gene>
    <name evidence="7" type="ORF">D5H75_17045</name>
</gene>
<accession>A0A3A4BM66</accession>
<feature type="DNA-binding region" description="H-T-H motif" evidence="4">
    <location>
        <begin position="32"/>
        <end position="51"/>
    </location>
</feature>
<dbReference type="InterPro" id="IPR009057">
    <property type="entry name" value="Homeodomain-like_sf"/>
</dbReference>
<evidence type="ECO:0000256" key="3">
    <source>
        <dbReference type="ARBA" id="ARBA00023163"/>
    </source>
</evidence>
<sequence length="249" mass="26943">MEERSQGEPSTAERILDTARALFASRGYGATSMREIAGRVGITKPALYYHFDSKEEILRRLTLPLLDELEAALAEAAGQGDPETVRWRAIEGYVDVHLRHRETLIMLVKDMSLLAQAPVAERFRAAIRWANDLVLGPGGGLAERVRAAQAVAGLGDAVVAFPDVPADRLRPLILDGARVLLNGGGRGEPGPGPVGSRPRGRRGGRPSALTGEQARQARTLYAEGRDVQEIAAGFGVSRATVYRVLRTRF</sequence>
<dbReference type="GO" id="GO:0000150">
    <property type="term" value="F:DNA strand exchange activity"/>
    <property type="evidence" value="ECO:0007669"/>
    <property type="project" value="InterPro"/>
</dbReference>
<feature type="region of interest" description="Disordered" evidence="5">
    <location>
        <begin position="183"/>
        <end position="213"/>
    </location>
</feature>
<dbReference type="InterPro" id="IPR006120">
    <property type="entry name" value="Resolvase_HTH_dom"/>
</dbReference>
<dbReference type="InterPro" id="IPR001647">
    <property type="entry name" value="HTH_TetR"/>
</dbReference>
<dbReference type="OrthoDB" id="3186364at2"/>
<dbReference type="GO" id="GO:0003700">
    <property type="term" value="F:DNA-binding transcription factor activity"/>
    <property type="evidence" value="ECO:0007669"/>
    <property type="project" value="TreeGrafter"/>
</dbReference>
<feature type="domain" description="HTH tetR-type" evidence="6">
    <location>
        <begin position="9"/>
        <end position="69"/>
    </location>
</feature>
<keyword evidence="8" id="KW-1185">Reference proteome</keyword>
<dbReference type="Pfam" id="PF00440">
    <property type="entry name" value="TetR_N"/>
    <property type="match status" value="1"/>
</dbReference>
<comment type="caution">
    <text evidence="7">The sequence shown here is derived from an EMBL/GenBank/DDBJ whole genome shotgun (WGS) entry which is preliminary data.</text>
</comment>
<evidence type="ECO:0000256" key="5">
    <source>
        <dbReference type="SAM" id="MobiDB-lite"/>
    </source>
</evidence>
<evidence type="ECO:0000256" key="1">
    <source>
        <dbReference type="ARBA" id="ARBA00023015"/>
    </source>
</evidence>
<name>A0A3A4BM66_9ACTN</name>
<dbReference type="Gene3D" id="1.10.10.60">
    <property type="entry name" value="Homeodomain-like"/>
    <property type="match status" value="1"/>
</dbReference>
<dbReference type="FunFam" id="1.10.10.60:FF:000141">
    <property type="entry name" value="TetR family transcriptional regulator"/>
    <property type="match status" value="1"/>
</dbReference>
<dbReference type="AlphaFoldDB" id="A0A3A4BM66"/>
<dbReference type="PROSITE" id="PS01081">
    <property type="entry name" value="HTH_TETR_1"/>
    <property type="match status" value="1"/>
</dbReference>
<organism evidence="7 8">
    <name type="scientific">Bailinhaonella thermotolerans</name>
    <dbReference type="NCBI Taxonomy" id="1070861"/>
    <lineage>
        <taxon>Bacteria</taxon>
        <taxon>Bacillati</taxon>
        <taxon>Actinomycetota</taxon>
        <taxon>Actinomycetes</taxon>
        <taxon>Streptosporangiales</taxon>
        <taxon>Streptosporangiaceae</taxon>
        <taxon>Bailinhaonella</taxon>
    </lineage>
</organism>
<keyword evidence="3" id="KW-0804">Transcription</keyword>
<reference evidence="7 8" key="1">
    <citation type="submission" date="2018-09" db="EMBL/GenBank/DDBJ databases">
        <title>YIM 75507 draft genome.</title>
        <authorList>
            <person name="Tang S."/>
            <person name="Feng Y."/>
        </authorList>
    </citation>
    <scope>NUCLEOTIDE SEQUENCE [LARGE SCALE GENOMIC DNA]</scope>
    <source>
        <strain evidence="7 8">YIM 75507</strain>
    </source>
</reference>
<dbReference type="Pfam" id="PF02796">
    <property type="entry name" value="HTH_7"/>
    <property type="match status" value="1"/>
</dbReference>
<keyword evidence="2 4" id="KW-0238">DNA-binding</keyword>
<dbReference type="CDD" id="cd00569">
    <property type="entry name" value="HTH_Hin_like"/>
    <property type="match status" value="1"/>
</dbReference>
<evidence type="ECO:0000259" key="6">
    <source>
        <dbReference type="PROSITE" id="PS50977"/>
    </source>
</evidence>
<keyword evidence="1" id="KW-0805">Transcription regulation</keyword>
<dbReference type="Proteomes" id="UP000265768">
    <property type="component" value="Unassembled WGS sequence"/>
</dbReference>
<dbReference type="GO" id="GO:0045892">
    <property type="term" value="P:negative regulation of DNA-templated transcription"/>
    <property type="evidence" value="ECO:0007669"/>
    <property type="project" value="UniProtKB-ARBA"/>
</dbReference>